<reference evidence="2 3" key="1">
    <citation type="submission" date="2020-07" db="EMBL/GenBank/DDBJ databases">
        <title>Complete genome sequence for Sandaracinobacter sp. M6.</title>
        <authorList>
            <person name="Tang Y."/>
            <person name="Liu Q."/>
            <person name="Guo Z."/>
            <person name="Lei P."/>
            <person name="Huang B."/>
        </authorList>
    </citation>
    <scope>NUCLEOTIDE SEQUENCE [LARGE SCALE GENOMIC DNA]</scope>
    <source>
        <strain evidence="2 3">M6</strain>
    </source>
</reference>
<feature type="transmembrane region" description="Helical" evidence="1">
    <location>
        <begin position="84"/>
        <end position="109"/>
    </location>
</feature>
<dbReference type="Proteomes" id="UP000515292">
    <property type="component" value="Chromosome"/>
</dbReference>
<feature type="transmembrane region" description="Helical" evidence="1">
    <location>
        <begin position="50"/>
        <end position="72"/>
    </location>
</feature>
<keyword evidence="3" id="KW-1185">Reference proteome</keyword>
<keyword evidence="1" id="KW-0812">Transmembrane</keyword>
<protein>
    <recommendedName>
        <fullName evidence="4">DUF3995 domain-containing protein</fullName>
    </recommendedName>
</protein>
<accession>A0A7G5IE76</accession>
<keyword evidence="1" id="KW-1133">Transmembrane helix</keyword>
<feature type="transmembrane region" description="Helical" evidence="1">
    <location>
        <begin position="6"/>
        <end position="29"/>
    </location>
</feature>
<evidence type="ECO:0000313" key="3">
    <source>
        <dbReference type="Proteomes" id="UP000515292"/>
    </source>
</evidence>
<evidence type="ECO:0000256" key="1">
    <source>
        <dbReference type="SAM" id="Phobius"/>
    </source>
</evidence>
<feature type="transmembrane region" description="Helical" evidence="1">
    <location>
        <begin position="116"/>
        <end position="139"/>
    </location>
</feature>
<dbReference type="RefSeq" id="WP_182294514.1">
    <property type="nucleotide sequence ID" value="NZ_CP059851.1"/>
</dbReference>
<evidence type="ECO:0000313" key="2">
    <source>
        <dbReference type="EMBL" id="QMW21668.1"/>
    </source>
</evidence>
<organism evidence="2 3">
    <name type="scientific">Sandaracinobacteroides saxicola</name>
    <dbReference type="NCBI Taxonomy" id="2759707"/>
    <lineage>
        <taxon>Bacteria</taxon>
        <taxon>Pseudomonadati</taxon>
        <taxon>Pseudomonadota</taxon>
        <taxon>Alphaproteobacteria</taxon>
        <taxon>Sphingomonadales</taxon>
        <taxon>Sphingosinicellaceae</taxon>
        <taxon>Sandaracinobacteroides</taxon>
    </lineage>
</organism>
<proteinExistence type="predicted"/>
<sequence length="148" mass="15815">MNQGTAWLTAGGVLSAAAAILHVGVIFGGPSWYRFFGAGEAMARMAERGAWQPTVITLGIASILLAWAAYAFSGAGWIMRLPLLRTGLVVISAIYLLRGLVLFHAMIFMPDVVTPFLTWSSLIVLIYGLAYAIGTWLAWPALSLKGTA</sequence>
<dbReference type="AlphaFoldDB" id="A0A7G5IE76"/>
<keyword evidence="1" id="KW-0472">Membrane</keyword>
<dbReference type="EMBL" id="CP059851">
    <property type="protein sequence ID" value="QMW21668.1"/>
    <property type="molecule type" value="Genomic_DNA"/>
</dbReference>
<evidence type="ECO:0008006" key="4">
    <source>
        <dbReference type="Google" id="ProtNLM"/>
    </source>
</evidence>
<name>A0A7G5IE76_9SPHN</name>
<dbReference type="KEGG" id="sand:H3309_09575"/>
<gene>
    <name evidence="2" type="ORF">H3309_09575</name>
</gene>